<dbReference type="InterPro" id="IPR003594">
    <property type="entry name" value="HATPase_dom"/>
</dbReference>
<dbReference type="Pfam" id="PF13426">
    <property type="entry name" value="PAS_9"/>
    <property type="match status" value="1"/>
</dbReference>
<comment type="caution">
    <text evidence="7">The sequence shown here is derived from an EMBL/GenBank/DDBJ whole genome shotgun (WGS) entry which is preliminary data.</text>
</comment>
<dbReference type="Pfam" id="PF02518">
    <property type="entry name" value="HATPase_c"/>
    <property type="match status" value="1"/>
</dbReference>
<dbReference type="SUPFAM" id="SSF55785">
    <property type="entry name" value="PYP-like sensor domain (PAS domain)"/>
    <property type="match status" value="2"/>
</dbReference>
<dbReference type="InterPro" id="IPR036890">
    <property type="entry name" value="HATPase_C_sf"/>
</dbReference>
<dbReference type="InterPro" id="IPR013656">
    <property type="entry name" value="PAS_4"/>
</dbReference>
<dbReference type="InterPro" id="IPR003661">
    <property type="entry name" value="HisK_dim/P_dom"/>
</dbReference>
<dbReference type="Pfam" id="PF08448">
    <property type="entry name" value="PAS_4"/>
    <property type="match status" value="1"/>
</dbReference>
<dbReference type="InterPro" id="IPR035965">
    <property type="entry name" value="PAS-like_dom_sf"/>
</dbReference>
<dbReference type="PANTHER" id="PTHR43065">
    <property type="entry name" value="SENSOR HISTIDINE KINASE"/>
    <property type="match status" value="1"/>
</dbReference>
<dbReference type="Proteomes" id="UP000192505">
    <property type="component" value="Unassembled WGS sequence"/>
</dbReference>
<comment type="catalytic activity">
    <reaction evidence="1">
        <text>ATP + protein L-histidine = ADP + protein N-phospho-L-histidine.</text>
        <dbReference type="EC" id="2.7.13.3"/>
    </reaction>
</comment>
<dbReference type="CDD" id="cd00082">
    <property type="entry name" value="HisKA"/>
    <property type="match status" value="1"/>
</dbReference>
<dbReference type="InterPro" id="IPR005467">
    <property type="entry name" value="His_kinase_dom"/>
</dbReference>
<dbReference type="SUPFAM" id="SSF47384">
    <property type="entry name" value="Homodimeric domain of signal transducing histidine kinase"/>
    <property type="match status" value="1"/>
</dbReference>
<dbReference type="Gene3D" id="1.10.287.130">
    <property type="match status" value="1"/>
</dbReference>
<evidence type="ECO:0000256" key="1">
    <source>
        <dbReference type="ARBA" id="ARBA00000085"/>
    </source>
</evidence>
<dbReference type="EC" id="2.7.13.3" evidence="2"/>
<dbReference type="PANTHER" id="PTHR43065:SF50">
    <property type="entry name" value="HISTIDINE KINASE"/>
    <property type="match status" value="1"/>
</dbReference>
<dbReference type="SUPFAM" id="SSF55874">
    <property type="entry name" value="ATPase domain of HSP90 chaperone/DNA topoisomerase II/histidine kinase"/>
    <property type="match status" value="1"/>
</dbReference>
<evidence type="ECO:0000256" key="4">
    <source>
        <dbReference type="SAM" id="Coils"/>
    </source>
</evidence>
<dbReference type="EMBL" id="MTEI01000001">
    <property type="protein sequence ID" value="OQW90215.1"/>
    <property type="molecule type" value="Genomic_DNA"/>
</dbReference>
<dbReference type="SMART" id="SM00065">
    <property type="entry name" value="GAF"/>
    <property type="match status" value="2"/>
</dbReference>
<dbReference type="Gene3D" id="3.30.450.20">
    <property type="entry name" value="PAS domain"/>
    <property type="match status" value="2"/>
</dbReference>
<dbReference type="PROSITE" id="PS50109">
    <property type="entry name" value="HIS_KIN"/>
    <property type="match status" value="1"/>
</dbReference>
<evidence type="ECO:0000259" key="6">
    <source>
        <dbReference type="PROSITE" id="PS50112"/>
    </source>
</evidence>
<evidence type="ECO:0000313" key="8">
    <source>
        <dbReference type="Proteomes" id="UP000192505"/>
    </source>
</evidence>
<dbReference type="PROSITE" id="PS50112">
    <property type="entry name" value="PAS"/>
    <property type="match status" value="1"/>
</dbReference>
<dbReference type="SMART" id="SM00388">
    <property type="entry name" value="HisKA"/>
    <property type="match status" value="1"/>
</dbReference>
<dbReference type="AlphaFoldDB" id="A0A1W9KZV0"/>
<dbReference type="GO" id="GO:0000155">
    <property type="term" value="F:phosphorelay sensor kinase activity"/>
    <property type="evidence" value="ECO:0007669"/>
    <property type="project" value="InterPro"/>
</dbReference>
<dbReference type="InterPro" id="IPR000014">
    <property type="entry name" value="PAS"/>
</dbReference>
<dbReference type="InterPro" id="IPR003018">
    <property type="entry name" value="GAF"/>
</dbReference>
<dbReference type="PRINTS" id="PR00344">
    <property type="entry name" value="BCTRLSENSOR"/>
</dbReference>
<feature type="domain" description="PAS" evidence="6">
    <location>
        <begin position="320"/>
        <end position="390"/>
    </location>
</feature>
<feature type="domain" description="Histidine kinase" evidence="5">
    <location>
        <begin position="635"/>
        <end position="884"/>
    </location>
</feature>
<dbReference type="SUPFAM" id="SSF55781">
    <property type="entry name" value="GAF domain-like"/>
    <property type="match status" value="2"/>
</dbReference>
<gene>
    <name evidence="7" type="ORF">BWK72_03100</name>
</gene>
<dbReference type="Pfam" id="PF13185">
    <property type="entry name" value="GAF_2"/>
    <property type="match status" value="2"/>
</dbReference>
<evidence type="ECO:0000256" key="2">
    <source>
        <dbReference type="ARBA" id="ARBA00012438"/>
    </source>
</evidence>
<dbReference type="InterPro" id="IPR029016">
    <property type="entry name" value="GAF-like_dom_sf"/>
</dbReference>
<evidence type="ECO:0000313" key="7">
    <source>
        <dbReference type="EMBL" id="OQW90215.1"/>
    </source>
</evidence>
<dbReference type="InterPro" id="IPR036097">
    <property type="entry name" value="HisK_dim/P_sf"/>
</dbReference>
<dbReference type="Gene3D" id="3.30.450.40">
    <property type="match status" value="2"/>
</dbReference>
<proteinExistence type="predicted"/>
<dbReference type="NCBIfam" id="TIGR00229">
    <property type="entry name" value="sensory_box"/>
    <property type="match status" value="2"/>
</dbReference>
<evidence type="ECO:0000259" key="5">
    <source>
        <dbReference type="PROSITE" id="PS50109"/>
    </source>
</evidence>
<accession>A0A1W9KZV0</accession>
<dbReference type="InterPro" id="IPR004358">
    <property type="entry name" value="Sig_transdc_His_kin-like_C"/>
</dbReference>
<dbReference type="Gene3D" id="3.30.565.10">
    <property type="entry name" value="Histidine kinase-like ATPase, C-terminal domain"/>
    <property type="match status" value="1"/>
</dbReference>
<name>A0A1W9KZV0_9BURK</name>
<feature type="coiled-coil region" evidence="4">
    <location>
        <begin position="592"/>
        <end position="619"/>
    </location>
</feature>
<keyword evidence="3" id="KW-0597">Phosphoprotein</keyword>
<dbReference type="CDD" id="cd00130">
    <property type="entry name" value="PAS"/>
    <property type="match status" value="1"/>
</dbReference>
<reference evidence="7 8" key="1">
    <citation type="submission" date="2017-01" db="EMBL/GenBank/DDBJ databases">
        <title>Novel large sulfur bacteria in the metagenomes of groundwater-fed chemosynthetic microbial mats in the Lake Huron basin.</title>
        <authorList>
            <person name="Sharrar A.M."/>
            <person name="Flood B.E."/>
            <person name="Bailey J.V."/>
            <person name="Jones D.S."/>
            <person name="Biddanda B."/>
            <person name="Ruberg S.A."/>
            <person name="Marcus D.N."/>
            <person name="Dick G.J."/>
        </authorList>
    </citation>
    <scope>NUCLEOTIDE SEQUENCE [LARGE SCALE GENOMIC DNA]</scope>
    <source>
        <strain evidence="7">A7</strain>
    </source>
</reference>
<dbReference type="SMART" id="SM00091">
    <property type="entry name" value="PAS"/>
    <property type="match status" value="2"/>
</dbReference>
<keyword evidence="4" id="KW-0175">Coiled coil</keyword>
<protein>
    <recommendedName>
        <fullName evidence="2">histidine kinase</fullName>
        <ecNumber evidence="2">2.7.13.3</ecNumber>
    </recommendedName>
</protein>
<evidence type="ECO:0000256" key="3">
    <source>
        <dbReference type="ARBA" id="ARBA00022553"/>
    </source>
</evidence>
<sequence>MTVHAHAHGQQERLLKLYAALLKCGQAIIRCDQKAALFEEICRHVVEIGGMRAAWVGLAGVEDTHVWPQTHCGDGLDYLQTIRLSLGSGEPGTATDPVAQALLNNQSVWSQDLAHDPSLLALHELAQAHAWRAAAALPLRQAGKPVGVLCLYADQVNAFDTLTRDLLEQLASNISYALDAFENDAQRRQVEYALQESEVRYSALFANNCMPMMILDPSTGSIVDANILALDFYGWDKATFTAMNIMDVNTLTPEQIRAEMAQAASAKRSFFEFRHRLASGELRDVEVFSRPVTFDGKTYLMSAVHDVSQRQALQAQMRSAQALTQSFIDHLPGLAFVKDSDLRLTLVNRKLAELLGVAPESLIGKTAHEIFPPEMADELAEMDREVLTQGGSKIYDEAFNGRHSEATLFVIDDAAGKRYLGGLSMDVTDRFRSNERTHALLRLNQIAADLTEKQFLSEGLEAAQALTQSQIGFLHFVNPDQETLELVTWTAGALKGCTAAFDAHYPVSQAGIWADCLRQHRAVIFNDYANYPDKQGLPAGHAPLQRLISVPVMDAGRACMLMGVGNKTTDYDQSDVETLLLIGNAMWRIVSRQRAERALQQRVQELSDLNRDLAATQLQLLQSEKMASIGQLAAGVAHEINNPIGFVKSNLGSLADYVDKLLGVARAYAALEKSLETRDPSASDPALVEVKRSKAAADFEFLLTDLPELIAESREGVERVSKIVMDLKNFSRVGETDFQWTDLHAGLESTINVVWNELKYKADIIRAYADLPPVYCVASQINQVMMNLLVNAAQAIPERGQITLRSGVQGNQVWLEVQDTGSGMDAATQARVFEPFYTTKPFGKGTGLGLSIAMGIVKQHHGTLTVQSAPGQGSTFRMTLPVDAGRGVLPPGSSDPTGAENT</sequence>
<organism evidence="7 8">
    <name type="scientific">Rhodoferax ferrireducens</name>
    <dbReference type="NCBI Taxonomy" id="192843"/>
    <lineage>
        <taxon>Bacteria</taxon>
        <taxon>Pseudomonadati</taxon>
        <taxon>Pseudomonadota</taxon>
        <taxon>Betaproteobacteria</taxon>
        <taxon>Burkholderiales</taxon>
        <taxon>Comamonadaceae</taxon>
        <taxon>Rhodoferax</taxon>
    </lineage>
</organism>
<dbReference type="SMART" id="SM00387">
    <property type="entry name" value="HATPase_c"/>
    <property type="match status" value="1"/>
</dbReference>